<evidence type="ECO:0000313" key="2">
    <source>
        <dbReference type="Proteomes" id="UP001206595"/>
    </source>
</evidence>
<dbReference type="RefSeq" id="XP_051449033.1">
    <property type="nucleotide sequence ID" value="XM_051585672.1"/>
</dbReference>
<accession>A0AAD5EIU5</accession>
<reference evidence="1" key="2">
    <citation type="journal article" date="2022" name="Proc. Natl. Acad. Sci. U.S.A.">
        <title>Diploid-dominant life cycles characterize the early evolution of Fungi.</title>
        <authorList>
            <person name="Amses K.R."/>
            <person name="Simmons D.R."/>
            <person name="Longcore J.E."/>
            <person name="Mondo S.J."/>
            <person name="Seto K."/>
            <person name="Jeronimo G.H."/>
            <person name="Bonds A.E."/>
            <person name="Quandt C.A."/>
            <person name="Davis W.J."/>
            <person name="Chang Y."/>
            <person name="Federici B.A."/>
            <person name="Kuo A."/>
            <person name="LaButti K."/>
            <person name="Pangilinan J."/>
            <person name="Andreopoulos W."/>
            <person name="Tritt A."/>
            <person name="Riley R."/>
            <person name="Hundley H."/>
            <person name="Johnson J."/>
            <person name="Lipzen A."/>
            <person name="Barry K."/>
            <person name="Lang B.F."/>
            <person name="Cuomo C.A."/>
            <person name="Buchler N.E."/>
            <person name="Grigoriev I.V."/>
            <person name="Spatafora J.W."/>
            <person name="Stajich J.E."/>
            <person name="James T.Y."/>
        </authorList>
    </citation>
    <scope>NUCLEOTIDE SEQUENCE</scope>
    <source>
        <strain evidence="1">AG</strain>
    </source>
</reference>
<dbReference type="Proteomes" id="UP001206595">
    <property type="component" value="Unassembled WGS sequence"/>
</dbReference>
<dbReference type="AlphaFoldDB" id="A0AAD5EIU5"/>
<gene>
    <name evidence="1" type="ORF">K450DRAFT_221173</name>
</gene>
<proteinExistence type="predicted"/>
<reference evidence="1" key="1">
    <citation type="submission" date="2021-06" db="EMBL/GenBank/DDBJ databases">
        <authorList>
            <consortium name="DOE Joint Genome Institute"/>
            <person name="Mondo S.J."/>
            <person name="Amses K.R."/>
            <person name="Simmons D.R."/>
            <person name="Longcore J.E."/>
            <person name="Seto K."/>
            <person name="Alves G.H."/>
            <person name="Bonds A.E."/>
            <person name="Quandt C.A."/>
            <person name="Davis W.J."/>
            <person name="Chang Y."/>
            <person name="Letcher P.M."/>
            <person name="Powell M.J."/>
            <person name="Kuo A."/>
            <person name="Labutti K."/>
            <person name="Pangilinan J."/>
            <person name="Andreopoulos W."/>
            <person name="Tritt A."/>
            <person name="Riley R."/>
            <person name="Hundley H."/>
            <person name="Johnson J."/>
            <person name="Lipzen A."/>
            <person name="Barry K."/>
            <person name="Berbee M.L."/>
            <person name="Buchler N.E."/>
            <person name="Grigoriev I.V."/>
            <person name="Spatafora J.W."/>
            <person name="Stajich J.E."/>
            <person name="James T.Y."/>
        </authorList>
    </citation>
    <scope>NUCLEOTIDE SEQUENCE</scope>
    <source>
        <strain evidence="1">AG</strain>
    </source>
</reference>
<name>A0AAD5EIU5_UMBRA</name>
<comment type="caution">
    <text evidence="1">The sequence shown here is derived from an EMBL/GenBank/DDBJ whole genome shotgun (WGS) entry which is preliminary data.</text>
</comment>
<evidence type="ECO:0000313" key="1">
    <source>
        <dbReference type="EMBL" id="KAI8584029.1"/>
    </source>
</evidence>
<organism evidence="1 2">
    <name type="scientific">Umbelopsis ramanniana AG</name>
    <dbReference type="NCBI Taxonomy" id="1314678"/>
    <lineage>
        <taxon>Eukaryota</taxon>
        <taxon>Fungi</taxon>
        <taxon>Fungi incertae sedis</taxon>
        <taxon>Mucoromycota</taxon>
        <taxon>Mucoromycotina</taxon>
        <taxon>Umbelopsidomycetes</taxon>
        <taxon>Umbelopsidales</taxon>
        <taxon>Umbelopsidaceae</taxon>
        <taxon>Umbelopsis</taxon>
    </lineage>
</organism>
<protein>
    <submittedName>
        <fullName evidence="1">Uncharacterized protein</fullName>
    </submittedName>
</protein>
<keyword evidence="2" id="KW-1185">Reference proteome</keyword>
<sequence>MPIKHLDSLLFLSGNITTLHRRAYVKHALHDSGCCGHKQMQHGGYVGFRRVFYIGVLGFAI</sequence>
<dbReference type="GeneID" id="75911020"/>
<dbReference type="EMBL" id="MU620894">
    <property type="protein sequence ID" value="KAI8584029.1"/>
    <property type="molecule type" value="Genomic_DNA"/>
</dbReference>